<dbReference type="Proteomes" id="UP000822688">
    <property type="component" value="Chromosome 12"/>
</dbReference>
<dbReference type="InterPro" id="IPR000408">
    <property type="entry name" value="Reg_chr_condens"/>
</dbReference>
<evidence type="ECO:0000313" key="1">
    <source>
        <dbReference type="EMBL" id="KAG0554737.1"/>
    </source>
</evidence>
<sequence>MSSIQILLQQHVILQIPIHTSPQKSGAYHTNPPIVRVLCIGVTSGSRHGLLICTSNDLQVLISFGR</sequence>
<dbReference type="PROSITE" id="PS00626">
    <property type="entry name" value="RCC1_2"/>
    <property type="match status" value="1"/>
</dbReference>
<comment type="caution">
    <text evidence="1">The sequence shown here is derived from an EMBL/GenBank/DDBJ whole genome shotgun (WGS) entry which is preliminary data.</text>
</comment>
<protein>
    <submittedName>
        <fullName evidence="1">Uncharacterized protein</fullName>
    </submittedName>
</protein>
<reference evidence="1" key="1">
    <citation type="submission" date="2020-06" db="EMBL/GenBank/DDBJ databases">
        <title>WGS assembly of Ceratodon purpureus strain R40.</title>
        <authorList>
            <person name="Carey S.B."/>
            <person name="Jenkins J."/>
            <person name="Shu S."/>
            <person name="Lovell J.T."/>
            <person name="Sreedasyam A."/>
            <person name="Maumus F."/>
            <person name="Tiley G.P."/>
            <person name="Fernandez-Pozo N."/>
            <person name="Barry K."/>
            <person name="Chen C."/>
            <person name="Wang M."/>
            <person name="Lipzen A."/>
            <person name="Daum C."/>
            <person name="Saski C.A."/>
            <person name="Payton A.C."/>
            <person name="Mcbreen J.C."/>
            <person name="Conrad R.E."/>
            <person name="Kollar L.M."/>
            <person name="Olsson S."/>
            <person name="Huttunen S."/>
            <person name="Landis J.B."/>
            <person name="Wickett N.J."/>
            <person name="Johnson M.G."/>
            <person name="Rensing S.A."/>
            <person name="Grimwood J."/>
            <person name="Schmutz J."/>
            <person name="Mcdaniel S.F."/>
        </authorList>
    </citation>
    <scope>NUCLEOTIDE SEQUENCE</scope>
    <source>
        <strain evidence="1">R40</strain>
    </source>
</reference>
<organism evidence="1 2">
    <name type="scientific">Ceratodon purpureus</name>
    <name type="common">Fire moss</name>
    <name type="synonym">Dicranum purpureum</name>
    <dbReference type="NCBI Taxonomy" id="3225"/>
    <lineage>
        <taxon>Eukaryota</taxon>
        <taxon>Viridiplantae</taxon>
        <taxon>Streptophyta</taxon>
        <taxon>Embryophyta</taxon>
        <taxon>Bryophyta</taxon>
        <taxon>Bryophytina</taxon>
        <taxon>Bryopsida</taxon>
        <taxon>Dicranidae</taxon>
        <taxon>Pseudoditrichales</taxon>
        <taxon>Ditrichaceae</taxon>
        <taxon>Ceratodon</taxon>
    </lineage>
</organism>
<evidence type="ECO:0000313" key="2">
    <source>
        <dbReference type="Proteomes" id="UP000822688"/>
    </source>
</evidence>
<gene>
    <name evidence="1" type="ORF">KC19_12G114400</name>
</gene>
<dbReference type="EMBL" id="CM026433">
    <property type="protein sequence ID" value="KAG0554737.1"/>
    <property type="molecule type" value="Genomic_DNA"/>
</dbReference>
<proteinExistence type="predicted"/>
<dbReference type="AlphaFoldDB" id="A0A8T0G8F8"/>
<accession>A0A8T0G8F8</accession>
<name>A0A8T0G8F8_CERPU</name>
<keyword evidence="2" id="KW-1185">Reference proteome</keyword>